<sequence>MLKRQSPNYEFRVECMDTPCGLVIFKFEDLSFSFF</sequence>
<reference evidence="1" key="1">
    <citation type="submission" date="2018-02" db="EMBL/GenBank/DDBJ databases">
        <title>Rhizophora mucronata_Transcriptome.</title>
        <authorList>
            <person name="Meera S.P."/>
            <person name="Sreeshan A."/>
            <person name="Augustine A."/>
        </authorList>
    </citation>
    <scope>NUCLEOTIDE SEQUENCE</scope>
    <source>
        <tissue evidence="1">Leaf</tissue>
    </source>
</reference>
<proteinExistence type="predicted"/>
<organism evidence="1">
    <name type="scientific">Rhizophora mucronata</name>
    <name type="common">Asiatic mangrove</name>
    <dbReference type="NCBI Taxonomy" id="61149"/>
    <lineage>
        <taxon>Eukaryota</taxon>
        <taxon>Viridiplantae</taxon>
        <taxon>Streptophyta</taxon>
        <taxon>Embryophyta</taxon>
        <taxon>Tracheophyta</taxon>
        <taxon>Spermatophyta</taxon>
        <taxon>Magnoliopsida</taxon>
        <taxon>eudicotyledons</taxon>
        <taxon>Gunneridae</taxon>
        <taxon>Pentapetalae</taxon>
        <taxon>rosids</taxon>
        <taxon>fabids</taxon>
        <taxon>Malpighiales</taxon>
        <taxon>Rhizophoraceae</taxon>
        <taxon>Rhizophora</taxon>
    </lineage>
</organism>
<protein>
    <submittedName>
        <fullName evidence="1">Uncharacterized protein</fullName>
    </submittedName>
</protein>
<evidence type="ECO:0000313" key="1">
    <source>
        <dbReference type="EMBL" id="MBX64820.1"/>
    </source>
</evidence>
<dbReference type="EMBL" id="GGEC01084336">
    <property type="protein sequence ID" value="MBX64820.1"/>
    <property type="molecule type" value="Transcribed_RNA"/>
</dbReference>
<dbReference type="AlphaFoldDB" id="A0A2P2QCS8"/>
<accession>A0A2P2QCS8</accession>
<name>A0A2P2QCS8_RHIMU</name>